<dbReference type="InterPro" id="IPR021247">
    <property type="entry name" value="DUF2785"/>
</dbReference>
<name>A0ABU8EZ75_9BACI</name>
<proteinExistence type="predicted"/>
<dbReference type="EMBL" id="JBAWSY010000001">
    <property type="protein sequence ID" value="MEI4768059.1"/>
    <property type="molecule type" value="Genomic_DNA"/>
</dbReference>
<gene>
    <name evidence="1" type="ORF">WAX74_00095</name>
</gene>
<dbReference type="Pfam" id="PF10978">
    <property type="entry name" value="DUF2785"/>
    <property type="match status" value="1"/>
</dbReference>
<evidence type="ECO:0000313" key="1">
    <source>
        <dbReference type="EMBL" id="MEI4768059.1"/>
    </source>
</evidence>
<evidence type="ECO:0000313" key="2">
    <source>
        <dbReference type="Proteomes" id="UP001364890"/>
    </source>
</evidence>
<dbReference type="RefSeq" id="WP_336495615.1">
    <property type="nucleotide sequence ID" value="NZ_JBAWSY010000001.1"/>
</dbReference>
<keyword evidence="2" id="KW-1185">Reference proteome</keyword>
<protein>
    <submittedName>
        <fullName evidence="1">DUF2785 domain-containing protein</fullName>
    </submittedName>
</protein>
<accession>A0ABU8EZ75</accession>
<reference evidence="1 2" key="1">
    <citation type="submission" date="2024-01" db="EMBL/GenBank/DDBJ databases">
        <title>Seven novel Bacillus-like species.</title>
        <authorList>
            <person name="Liu G."/>
        </authorList>
    </citation>
    <scope>NUCLEOTIDE SEQUENCE [LARGE SCALE GENOMIC DNA]</scope>
    <source>
        <strain evidence="1 2">FJAT-51614</strain>
    </source>
</reference>
<sequence>MEKVQINFINTAPMNADELKIVLGDIRSGVRNWEDEDKVFLVKSMVQHIGSTDSRLRDQLIYTSLYKLIIEKNLLEHDLLKEVLDFCISGLLFKGIGKNGTDTVFTRSFTTLLIALILYRDNEDNFLTQIQINNVKDRLIEYINLEKDLRGYVSVKGWAHSIAHVADAFDELVKNHKVSKESYKVILNALWKKVFVSDSVYVHDEAERLLIPIMEMVNNGLELGVIETLLHRIPDELLKLKKELDEVNYWFLVANCKLFLKSFYLEVKQNTSLLSLQATIEKCLSEI</sequence>
<comment type="caution">
    <text evidence="1">The sequence shown here is derived from an EMBL/GenBank/DDBJ whole genome shotgun (WGS) entry which is preliminary data.</text>
</comment>
<dbReference type="Proteomes" id="UP001364890">
    <property type="component" value="Unassembled WGS sequence"/>
</dbReference>
<organism evidence="1 2">
    <name type="scientific">Psychrobacillus mangrovi</name>
    <dbReference type="NCBI Taxonomy" id="3117745"/>
    <lineage>
        <taxon>Bacteria</taxon>
        <taxon>Bacillati</taxon>
        <taxon>Bacillota</taxon>
        <taxon>Bacilli</taxon>
        <taxon>Bacillales</taxon>
        <taxon>Bacillaceae</taxon>
        <taxon>Psychrobacillus</taxon>
    </lineage>
</organism>